<keyword evidence="6" id="KW-1185">Reference proteome</keyword>
<feature type="binding site" evidence="4">
    <location>
        <position position="67"/>
    </location>
    <ligand>
        <name>L-glutamate</name>
        <dbReference type="ChEBI" id="CHEBI:29985"/>
    </ligand>
</feature>
<dbReference type="InterPro" id="IPR016176">
    <property type="entry name" value="Cbl-dep_enz_cat"/>
</dbReference>
<organism evidence="5 6">
    <name type="scientific">Halarsenatibacter silvermanii</name>
    <dbReference type="NCBI Taxonomy" id="321763"/>
    <lineage>
        <taxon>Bacteria</taxon>
        <taxon>Bacillati</taxon>
        <taxon>Bacillota</taxon>
        <taxon>Clostridia</taxon>
        <taxon>Halanaerobiales</taxon>
        <taxon>Halarsenatibacteraceae</taxon>
        <taxon>Halarsenatibacter</taxon>
    </lineage>
</organism>
<comment type="function">
    <text evidence="4">Catalyzes the carbon skeleton rearrangement of L-glutamate to L-threo-3-methylaspartate ((2S,3S)-3-methylaspartate).</text>
</comment>
<dbReference type="NCBIfam" id="TIGR01503">
    <property type="entry name" value="MthylAspMut_E"/>
    <property type="match status" value="1"/>
</dbReference>
<keyword evidence="3 4" id="KW-0170">Cobalt</keyword>
<dbReference type="Proteomes" id="UP000199476">
    <property type="component" value="Unassembled WGS sequence"/>
</dbReference>
<dbReference type="Gene3D" id="3.90.970.10">
    <property type="match status" value="1"/>
</dbReference>
<dbReference type="GO" id="GO:0019670">
    <property type="term" value="P:anaerobic L-glutamate catabolic process"/>
    <property type="evidence" value="ECO:0007669"/>
    <property type="project" value="InterPro"/>
</dbReference>
<feature type="binding site" evidence="4">
    <location>
        <position position="124"/>
    </location>
    <ligand>
        <name>adenosylcob(III)alamin</name>
        <dbReference type="ChEBI" id="CHEBI:18408"/>
    </ligand>
</feature>
<evidence type="ECO:0000313" key="6">
    <source>
        <dbReference type="Proteomes" id="UP000199476"/>
    </source>
</evidence>
<dbReference type="STRING" id="321763.SAMN04488692_1179"/>
<evidence type="ECO:0000256" key="3">
    <source>
        <dbReference type="ARBA" id="ARBA00023285"/>
    </source>
</evidence>
<name>A0A1G9QM43_9FIRM</name>
<comment type="cofactor">
    <cofactor evidence="4">
        <name>adenosylcob(III)alamin</name>
        <dbReference type="ChEBI" id="CHEBI:18408"/>
    </cofactor>
</comment>
<dbReference type="EMBL" id="FNGO01000017">
    <property type="protein sequence ID" value="SDM11375.1"/>
    <property type="molecule type" value="Genomic_DNA"/>
</dbReference>
<keyword evidence="2 4" id="KW-0413">Isomerase</keyword>
<comment type="subunit">
    <text evidence="4">Heterotetramer composed of 2 epsilon subunits (GlmE) and 2 sigma subunits (GlmS). GlmE exists as a homodimer and GlmS as a monomer.</text>
</comment>
<feature type="binding site" evidence="4">
    <location>
        <position position="172"/>
    </location>
    <ligand>
        <name>L-glutamate</name>
        <dbReference type="ChEBI" id="CHEBI:29985"/>
    </ligand>
</feature>
<dbReference type="InterPro" id="IPR014714">
    <property type="entry name" value="Glu_mut_E_C_dom_sf"/>
</dbReference>
<sequence length="485" mass="53039">MESLKNKFLPKEKFEEESKEVLSSWPTGAEVDREEAVEFHKNLPDDSCMVDKLTEADEAKKTLTQPRAGVALPDELIDLLGHLRTEGEADLLPVTIDSYTRQNQYEKAAQGIEESREEGRSLLNGFPAVNHGVEICRKVVEALDAPVQARHGTPDARLLAEITLAGGFTDFEGGGISYNIPYAKDVSLEKSLRDWQYVDRLVGFYQSQGVEINREPFGPLTGTLVPPAVSHSIAVLEGLLAAEQGVKHLTLGYGQNGNLVQDVAAVETLRVLARQFLDDEGYEDVSVTTVLHEWMGGFPQDEAKAFGVISWGASAAALANATKVIVKTPHEAEGIPSREANAAGLKTSNQIVSMLLDQSLEDSAGLEKEKDLIIREVEDILGRVKELGEGDWAAGTVRAFESGVLDVPFAPSRYNQSGILPARDNEGAVRYLEFGNLPLSADIQDFHEEKMKKRGEKEGRQPGFQMVTDDIYAIGKGRLTGRPRG</sequence>
<evidence type="ECO:0000256" key="1">
    <source>
        <dbReference type="ARBA" id="ARBA00022628"/>
    </source>
</evidence>
<accession>A0A1G9QM43</accession>
<feature type="binding site" evidence="4">
    <location>
        <position position="331"/>
    </location>
    <ligand>
        <name>adenosylcob(III)alamin</name>
        <dbReference type="ChEBI" id="CHEBI:18408"/>
    </ligand>
</feature>
<feature type="binding site" evidence="4">
    <location>
        <position position="101"/>
    </location>
    <ligand>
        <name>L-glutamate</name>
        <dbReference type="ChEBI" id="CHEBI:29985"/>
    </ligand>
</feature>
<gene>
    <name evidence="4" type="primary">glmE</name>
    <name evidence="5" type="ORF">SAMN04488692_1179</name>
</gene>
<keyword evidence="1 4" id="KW-0846">Cobalamin</keyword>
<dbReference type="GO" id="GO:0019553">
    <property type="term" value="P:L-glutamate catabolic process via L-citramalate"/>
    <property type="evidence" value="ECO:0007669"/>
    <property type="project" value="UniProtKB-UniRule"/>
</dbReference>
<dbReference type="UniPathway" id="UPA00561">
    <property type="reaction ID" value="UER00617"/>
</dbReference>
<dbReference type="GO" id="GO:0031419">
    <property type="term" value="F:cobalamin binding"/>
    <property type="evidence" value="ECO:0007669"/>
    <property type="project" value="UniProtKB-KW"/>
</dbReference>
<dbReference type="CDD" id="cd00245">
    <property type="entry name" value="Glm_e"/>
    <property type="match status" value="1"/>
</dbReference>
<reference evidence="5 6" key="1">
    <citation type="submission" date="2016-10" db="EMBL/GenBank/DDBJ databases">
        <authorList>
            <person name="de Groot N.N."/>
        </authorList>
    </citation>
    <scope>NUCLEOTIDE SEQUENCE [LARGE SCALE GENOMIC DNA]</scope>
    <source>
        <strain evidence="5 6">SLAS-1</strain>
    </source>
</reference>
<feature type="binding site" evidence="4">
    <location>
        <position position="327"/>
    </location>
    <ligand>
        <name>adenosylcob(III)alamin</name>
        <dbReference type="ChEBI" id="CHEBI:18408"/>
    </ligand>
</feature>
<comment type="similarity">
    <text evidence="4">Belongs to the methylaspartate mutase GlmE subunit family.</text>
</comment>
<feature type="binding site" evidence="4">
    <location>
        <position position="298"/>
    </location>
    <ligand>
        <name>adenosylcob(III)alamin</name>
        <dbReference type="ChEBI" id="CHEBI:18408"/>
    </ligand>
</feature>
<dbReference type="GO" id="GO:0050097">
    <property type="term" value="F:methylaspartate mutase activity"/>
    <property type="evidence" value="ECO:0007669"/>
    <property type="project" value="UniProtKB-UniRule"/>
</dbReference>
<dbReference type="EC" id="5.4.99.1" evidence="4"/>
<evidence type="ECO:0000256" key="2">
    <source>
        <dbReference type="ARBA" id="ARBA00023235"/>
    </source>
</evidence>
<feature type="binding site" evidence="4">
    <location>
        <position position="178"/>
    </location>
    <ligand>
        <name>L-glutamate</name>
        <dbReference type="ChEBI" id="CHEBI:29985"/>
    </ligand>
</feature>
<dbReference type="OrthoDB" id="9763360at2"/>
<dbReference type="SUPFAM" id="SSF51703">
    <property type="entry name" value="Cobalamin (vitamin B12)-dependent enzymes"/>
    <property type="match status" value="1"/>
</dbReference>
<dbReference type="AlphaFoldDB" id="A0A1G9QM43"/>
<comment type="pathway">
    <text evidence="4">Amino-acid degradation; L-glutamate degradation via mesaconate pathway; acetate and pyruvate from L-glutamate: step 1/4.</text>
</comment>
<dbReference type="Gene3D" id="3.20.20.240">
    <property type="entry name" value="Methylmalonyl-CoA mutase"/>
    <property type="match status" value="1"/>
</dbReference>
<dbReference type="InterPro" id="IPR006396">
    <property type="entry name" value="Glu_mut_E"/>
</dbReference>
<feature type="binding site" evidence="4">
    <location>
        <begin position="150"/>
        <end position="151"/>
    </location>
    <ligand>
        <name>L-glutamate</name>
        <dbReference type="ChEBI" id="CHEBI:29985"/>
    </ligand>
</feature>
<dbReference type="PIRSF" id="PIRSF001495">
    <property type="entry name" value="Met_asp_mut_epsi"/>
    <property type="match status" value="1"/>
</dbReference>
<dbReference type="HAMAP" id="MF_01923">
    <property type="entry name" value="Me_Asp_mutase_E"/>
    <property type="match status" value="1"/>
</dbReference>
<feature type="binding site" evidence="4">
    <location>
        <position position="181"/>
    </location>
    <ligand>
        <name>adenosylcob(III)alamin</name>
        <dbReference type="ChEBI" id="CHEBI:18408"/>
    </ligand>
</feature>
<protein>
    <recommendedName>
        <fullName evidence="4">Glutamate mutase epsilon subunit</fullName>
        <ecNumber evidence="4">5.4.99.1</ecNumber>
    </recommendedName>
    <alternativeName>
        <fullName evidence="4">Glutamate mutase E chain</fullName>
    </alternativeName>
    <alternativeName>
        <fullName evidence="4">Glutamate mutase large subunit</fullName>
    </alternativeName>
    <alternativeName>
        <fullName evidence="4">Methylaspartate mutase</fullName>
    </alternativeName>
</protein>
<dbReference type="Pfam" id="PF06368">
    <property type="entry name" value="Met_asp_mut_E"/>
    <property type="match status" value="1"/>
</dbReference>
<dbReference type="RefSeq" id="WP_089760952.1">
    <property type="nucleotide sequence ID" value="NZ_FNGO01000017.1"/>
</dbReference>
<feature type="binding site" evidence="4">
    <location>
        <position position="69"/>
    </location>
    <ligand>
        <name>adenosylcob(III)alamin</name>
        <dbReference type="ChEBI" id="CHEBI:18408"/>
    </ligand>
</feature>
<evidence type="ECO:0000256" key="4">
    <source>
        <dbReference type="HAMAP-Rule" id="MF_01923"/>
    </source>
</evidence>
<feature type="binding site" evidence="4">
    <location>
        <position position="182"/>
    </location>
    <ligand>
        <name>L-glutamate</name>
        <dbReference type="ChEBI" id="CHEBI:29985"/>
    </ligand>
</feature>
<comment type="catalytic activity">
    <reaction evidence="4">
        <text>(2S,3S)-3-methyl-L-aspartate = L-glutamate</text>
        <dbReference type="Rhea" id="RHEA:12857"/>
        <dbReference type="ChEBI" id="CHEBI:29985"/>
        <dbReference type="ChEBI" id="CHEBI:58724"/>
        <dbReference type="EC" id="5.4.99.1"/>
    </reaction>
</comment>
<proteinExistence type="inferred from homology"/>
<evidence type="ECO:0000313" key="5">
    <source>
        <dbReference type="EMBL" id="SDM11375.1"/>
    </source>
</evidence>
<feature type="binding site" evidence="4">
    <location>
        <position position="335"/>
    </location>
    <ligand>
        <name>adenosylcob(III)alamin</name>
        <dbReference type="ChEBI" id="CHEBI:18408"/>
    </ligand>
</feature>